<name>A0ABM7WI79_9ACTN</name>
<organism evidence="2 3">
    <name type="scientific">Raoultibacter timonensis</name>
    <dbReference type="NCBI Taxonomy" id="1907662"/>
    <lineage>
        <taxon>Bacteria</taxon>
        <taxon>Bacillati</taxon>
        <taxon>Actinomycetota</taxon>
        <taxon>Coriobacteriia</taxon>
        <taxon>Eggerthellales</taxon>
        <taxon>Eggerthellaceae</taxon>
        <taxon>Raoultibacter</taxon>
    </lineage>
</organism>
<protein>
    <recommendedName>
        <fullName evidence="4">ATP-binding protein</fullName>
    </recommendedName>
</protein>
<dbReference type="InterPro" id="IPR046671">
    <property type="entry name" value="DUF6541"/>
</dbReference>
<feature type="transmembrane region" description="Helical" evidence="1">
    <location>
        <begin position="31"/>
        <end position="49"/>
    </location>
</feature>
<evidence type="ECO:0000313" key="2">
    <source>
        <dbReference type="EMBL" id="BDE95978.1"/>
    </source>
</evidence>
<feature type="transmembrane region" description="Helical" evidence="1">
    <location>
        <begin position="6"/>
        <end position="24"/>
    </location>
</feature>
<accession>A0ABM7WI79</accession>
<feature type="transmembrane region" description="Helical" evidence="1">
    <location>
        <begin position="292"/>
        <end position="308"/>
    </location>
</feature>
<feature type="transmembrane region" description="Helical" evidence="1">
    <location>
        <begin position="236"/>
        <end position="255"/>
    </location>
</feature>
<feature type="transmembrane region" description="Helical" evidence="1">
    <location>
        <begin position="109"/>
        <end position="131"/>
    </location>
</feature>
<evidence type="ECO:0000313" key="3">
    <source>
        <dbReference type="Proteomes" id="UP001320544"/>
    </source>
</evidence>
<keyword evidence="1" id="KW-0812">Transmembrane</keyword>
<feature type="transmembrane region" description="Helical" evidence="1">
    <location>
        <begin position="344"/>
        <end position="365"/>
    </location>
</feature>
<feature type="transmembrane region" description="Helical" evidence="1">
    <location>
        <begin position="463"/>
        <end position="482"/>
    </location>
</feature>
<dbReference type="Pfam" id="PF20176">
    <property type="entry name" value="DUF6541"/>
    <property type="match status" value="1"/>
</dbReference>
<feature type="transmembrane region" description="Helical" evidence="1">
    <location>
        <begin position="314"/>
        <end position="332"/>
    </location>
</feature>
<keyword evidence="1" id="KW-1133">Transmembrane helix</keyword>
<feature type="transmembrane region" description="Helical" evidence="1">
    <location>
        <begin position="400"/>
        <end position="418"/>
    </location>
</feature>
<feature type="transmembrane region" description="Helical" evidence="1">
    <location>
        <begin position="261"/>
        <end position="280"/>
    </location>
</feature>
<sequence>MWDLFFLAVFVGFLFIYIPGFAVLRAFGISRIACLACAPIVTIVAYSLLPILYEKINVSCSWAALVGPTLAVGLLLHLAFRLAARRCAADSGSGCGRKNAGVQEPLRDWLCFGLYALVGVVVTSCVFMGTFENAGSYVQEFDNVHHLNSIRAFVDSGIWSSLSSTLYPVNITDFPAPFSSGAFYPSAWHCVAALMVNALGVPIAVGANAANFLFVAVVFPTGMFLLLSKLFPENRAAVFFGAFVALAFATFPWKLLAWGPLYPNLAAFSLLPAALSLFISASDAELDRRKRFFAGALFFAALVAFAFTQPNAAFTAGAVLLPLCIQLVARFAGATSFPKGVSRAVRVAVACGLFVAAVAAAWVVLYRAPFMGGVTSYSWPAFADFSQAIANVLFVGSKETLPQTALGVVVLIGFIGALARKECRWIACSYVVLCVLYVTTASFDGPLKQLLTGFWYTDALRLAANMAIVAVPLAALGLYEVYAALRRLLKAAFGRMERHRPAAYVVACVVAIGFAAVNFYPFYPPDEDGSATSAFGAEKNFLHMAYGLGGVKMYGPEEMEFIEEVKSIVPADAVVLNEPNDGTTFAYGIDDLNVYYRYVSSYGGSDESDVSKTVRRSLDVIAFDPSVAEAVEAIGAEYLVKLDLDGRTDGNHFLFSYEEEDWFGIDRVDDDTAGFEVVLSRGDMRLYRIVLPEAS</sequence>
<feature type="transmembrane region" description="Helical" evidence="1">
    <location>
        <begin position="425"/>
        <end position="443"/>
    </location>
</feature>
<gene>
    <name evidence="2" type="ORF">CE91St30_13110</name>
</gene>
<reference evidence="2 3" key="1">
    <citation type="submission" date="2022-01" db="EMBL/GenBank/DDBJ databases">
        <title>Novel bile acid biosynthetic pathways are enriched in the microbiome of centenarians.</title>
        <authorList>
            <person name="Sato Y."/>
            <person name="Atarashi K."/>
            <person name="Plichta R.D."/>
            <person name="Arai Y."/>
            <person name="Sasajima S."/>
            <person name="Kearney M.S."/>
            <person name="Suda W."/>
            <person name="Takeshita K."/>
            <person name="Sasaki T."/>
            <person name="Okamoto S."/>
            <person name="Skelly N.A."/>
            <person name="Okamura Y."/>
            <person name="Vlamakis H."/>
            <person name="Li Y."/>
            <person name="Tanoue T."/>
            <person name="Takei H."/>
            <person name="Nittono H."/>
            <person name="Narushima S."/>
            <person name="Irie J."/>
            <person name="Itoh H."/>
            <person name="Moriya K."/>
            <person name="Sugiura Y."/>
            <person name="Suematsu M."/>
            <person name="Moritoki N."/>
            <person name="Shibata S."/>
            <person name="Littman R.D."/>
            <person name="Fischbach A.M."/>
            <person name="Uwamino Y."/>
            <person name="Inoue T."/>
            <person name="Honda A."/>
            <person name="Hattori M."/>
            <person name="Murai T."/>
            <person name="Xavier J.R."/>
            <person name="Hirose N."/>
            <person name="Honda K."/>
        </authorList>
    </citation>
    <scope>NUCLEOTIDE SEQUENCE [LARGE SCALE GENOMIC DNA]</scope>
    <source>
        <strain evidence="2 3">CE91-St30</strain>
    </source>
</reference>
<feature type="transmembrane region" description="Helical" evidence="1">
    <location>
        <begin position="61"/>
        <end position="80"/>
    </location>
</feature>
<feature type="transmembrane region" description="Helical" evidence="1">
    <location>
        <begin position="502"/>
        <end position="523"/>
    </location>
</feature>
<evidence type="ECO:0000256" key="1">
    <source>
        <dbReference type="SAM" id="Phobius"/>
    </source>
</evidence>
<feature type="transmembrane region" description="Helical" evidence="1">
    <location>
        <begin position="203"/>
        <end position="227"/>
    </location>
</feature>
<keyword evidence="3" id="KW-1185">Reference proteome</keyword>
<proteinExistence type="predicted"/>
<dbReference type="EMBL" id="AP025564">
    <property type="protein sequence ID" value="BDE95978.1"/>
    <property type="molecule type" value="Genomic_DNA"/>
</dbReference>
<keyword evidence="1" id="KW-0472">Membrane</keyword>
<dbReference type="Proteomes" id="UP001320544">
    <property type="component" value="Chromosome"/>
</dbReference>
<dbReference type="RefSeq" id="WP_102378478.1">
    <property type="nucleotide sequence ID" value="NZ_AP025564.1"/>
</dbReference>
<evidence type="ECO:0008006" key="4">
    <source>
        <dbReference type="Google" id="ProtNLM"/>
    </source>
</evidence>